<accession>A0A4C1ZL79</accession>
<protein>
    <submittedName>
        <fullName evidence="1">Uncharacterized protein</fullName>
    </submittedName>
</protein>
<dbReference type="EMBL" id="BGZK01001897">
    <property type="protein sequence ID" value="GBP87953.1"/>
    <property type="molecule type" value="Genomic_DNA"/>
</dbReference>
<organism evidence="1 2">
    <name type="scientific">Eumeta variegata</name>
    <name type="common">Bagworm moth</name>
    <name type="synonym">Eumeta japonica</name>
    <dbReference type="NCBI Taxonomy" id="151549"/>
    <lineage>
        <taxon>Eukaryota</taxon>
        <taxon>Metazoa</taxon>
        <taxon>Ecdysozoa</taxon>
        <taxon>Arthropoda</taxon>
        <taxon>Hexapoda</taxon>
        <taxon>Insecta</taxon>
        <taxon>Pterygota</taxon>
        <taxon>Neoptera</taxon>
        <taxon>Endopterygota</taxon>
        <taxon>Lepidoptera</taxon>
        <taxon>Glossata</taxon>
        <taxon>Ditrysia</taxon>
        <taxon>Tineoidea</taxon>
        <taxon>Psychidae</taxon>
        <taxon>Oiketicinae</taxon>
        <taxon>Eumeta</taxon>
    </lineage>
</organism>
<evidence type="ECO:0000313" key="2">
    <source>
        <dbReference type="Proteomes" id="UP000299102"/>
    </source>
</evidence>
<comment type="caution">
    <text evidence="1">The sequence shown here is derived from an EMBL/GenBank/DDBJ whole genome shotgun (WGS) entry which is preliminary data.</text>
</comment>
<keyword evidence="2" id="KW-1185">Reference proteome</keyword>
<evidence type="ECO:0000313" key="1">
    <source>
        <dbReference type="EMBL" id="GBP87953.1"/>
    </source>
</evidence>
<proteinExistence type="predicted"/>
<reference evidence="1 2" key="1">
    <citation type="journal article" date="2019" name="Commun. Biol.">
        <title>The bagworm genome reveals a unique fibroin gene that provides high tensile strength.</title>
        <authorList>
            <person name="Kono N."/>
            <person name="Nakamura H."/>
            <person name="Ohtoshi R."/>
            <person name="Tomita M."/>
            <person name="Numata K."/>
            <person name="Arakawa K."/>
        </authorList>
    </citation>
    <scope>NUCLEOTIDE SEQUENCE [LARGE SCALE GENOMIC DNA]</scope>
</reference>
<dbReference type="Proteomes" id="UP000299102">
    <property type="component" value="Unassembled WGS sequence"/>
</dbReference>
<sequence length="82" mass="9339">MIYRSRNQVRYEAAGLGVRMENRRILTEYTRKVTASAVAFVWLMRVPVARSPFITILPYQPTPSPIRYPVSIQETGNALVVA</sequence>
<name>A0A4C1ZL79_EUMVA</name>
<dbReference type="AlphaFoldDB" id="A0A4C1ZL79"/>
<gene>
    <name evidence="1" type="ORF">EVAR_62768_1</name>
</gene>